<dbReference type="EMBL" id="JACHFM010000003">
    <property type="protein sequence ID" value="MBB5223169.1"/>
    <property type="molecule type" value="Genomic_DNA"/>
</dbReference>
<accession>A0A840SJA3</accession>
<dbReference type="Proteomes" id="UP000549457">
    <property type="component" value="Unassembled WGS sequence"/>
</dbReference>
<reference evidence="1 2" key="1">
    <citation type="submission" date="2020-08" db="EMBL/GenBank/DDBJ databases">
        <title>Genomic Encyclopedia of Type Strains, Phase IV (KMG-IV): sequencing the most valuable type-strain genomes for metagenomic binning, comparative biology and taxonomic classification.</title>
        <authorList>
            <person name="Goeker M."/>
        </authorList>
    </citation>
    <scope>NUCLEOTIDE SEQUENCE [LARGE SCALE GENOMIC DNA]</scope>
    <source>
        <strain evidence="1 2">DSM 101730</strain>
    </source>
</reference>
<name>A0A840SJA3_9RHOB</name>
<sequence length="57" mass="6362">MLQERALAARRDDPGRYSLASGRVHVGDDYARALARERQRRLAADALRAPGDDRDLA</sequence>
<organism evidence="1 2">
    <name type="scientific">Amaricoccus macauensis</name>
    <dbReference type="NCBI Taxonomy" id="57001"/>
    <lineage>
        <taxon>Bacteria</taxon>
        <taxon>Pseudomonadati</taxon>
        <taxon>Pseudomonadota</taxon>
        <taxon>Alphaproteobacteria</taxon>
        <taxon>Rhodobacterales</taxon>
        <taxon>Paracoccaceae</taxon>
        <taxon>Amaricoccus</taxon>
    </lineage>
</organism>
<evidence type="ECO:0000313" key="1">
    <source>
        <dbReference type="EMBL" id="MBB5223169.1"/>
    </source>
</evidence>
<dbReference type="AlphaFoldDB" id="A0A840SJA3"/>
<protein>
    <submittedName>
        <fullName evidence="1">Uncharacterized protein</fullName>
    </submittedName>
</protein>
<proteinExistence type="predicted"/>
<evidence type="ECO:0000313" key="2">
    <source>
        <dbReference type="Proteomes" id="UP000549457"/>
    </source>
</evidence>
<keyword evidence="2" id="KW-1185">Reference proteome</keyword>
<gene>
    <name evidence="1" type="ORF">HNP73_003116</name>
</gene>
<comment type="caution">
    <text evidence="1">The sequence shown here is derived from an EMBL/GenBank/DDBJ whole genome shotgun (WGS) entry which is preliminary data.</text>
</comment>